<dbReference type="GO" id="GO:0005739">
    <property type="term" value="C:mitochondrion"/>
    <property type="evidence" value="ECO:0007669"/>
    <property type="project" value="TreeGrafter"/>
</dbReference>
<proteinExistence type="inferred from homology"/>
<evidence type="ECO:0000259" key="8">
    <source>
        <dbReference type="Pfam" id="PF00108"/>
    </source>
</evidence>
<gene>
    <name evidence="10" type="primary">ERG10_1</name>
    <name evidence="10" type="ORF">HK099_000358</name>
</gene>
<sequence length="393" mass="41604">MTTDSNSEVYIVSSVRTAIGSFGKTLAGFTAPELGSFAIKAALEKINLNSNLVEEVFFGNVLSAGVGQNPARQAALLAGLPNSVPCTTINKVCASGMKATIFGAQSILLGNADLVVVGGMESMSNTPYYLPKQRFGTKFGNQEILDGIVKDGLWDFENKCLMGDAADSTAKELSITREEQDSFAIESYKRAQLNTKNSHFKKEICDIVIKSRSGETVFNEDEECWGLNEEKMKTLKPAFSKEGTVTAANASNLNDGASCLILCSSRKLKELKLTPLAKITGWGDAAREPARFTLAPSLAIPKALKKANIQLEDVDFYEINEAFSAVALGNMKLLSIPPEKLNVFGGGVSLGHPLGSSGSRIIVTLLNVLRTNGGKVGCASVCNGGGGASAITV</sequence>
<dbReference type="GO" id="GO:0003985">
    <property type="term" value="F:acetyl-CoA C-acetyltransferase activity"/>
    <property type="evidence" value="ECO:0007669"/>
    <property type="project" value="UniProtKB-EC"/>
</dbReference>
<keyword evidence="11" id="KW-1185">Reference proteome</keyword>
<feature type="domain" description="Thiolase C-terminal" evidence="9">
    <location>
        <begin position="273"/>
        <end position="393"/>
    </location>
</feature>
<evidence type="ECO:0000259" key="9">
    <source>
        <dbReference type="Pfam" id="PF02803"/>
    </source>
</evidence>
<evidence type="ECO:0000256" key="3">
    <source>
        <dbReference type="ARBA" id="ARBA00022679"/>
    </source>
</evidence>
<dbReference type="AlphaFoldDB" id="A0AAD5TVE5"/>
<protein>
    <recommendedName>
        <fullName evidence="2">acetyl-CoA C-acetyltransferase</fullName>
        <ecNumber evidence="2">2.3.1.9</ecNumber>
    </recommendedName>
</protein>
<accession>A0AAD5TVE5</accession>
<dbReference type="InterPro" id="IPR020617">
    <property type="entry name" value="Thiolase_C"/>
</dbReference>
<evidence type="ECO:0000256" key="5">
    <source>
        <dbReference type="ARBA" id="ARBA00037924"/>
    </source>
</evidence>
<dbReference type="PANTHER" id="PTHR18919">
    <property type="entry name" value="ACETYL-COA C-ACYLTRANSFERASE"/>
    <property type="match status" value="1"/>
</dbReference>
<organism evidence="10 11">
    <name type="scientific">Clydaea vesicula</name>
    <dbReference type="NCBI Taxonomy" id="447962"/>
    <lineage>
        <taxon>Eukaryota</taxon>
        <taxon>Fungi</taxon>
        <taxon>Fungi incertae sedis</taxon>
        <taxon>Chytridiomycota</taxon>
        <taxon>Chytridiomycota incertae sedis</taxon>
        <taxon>Chytridiomycetes</taxon>
        <taxon>Lobulomycetales</taxon>
        <taxon>Lobulomycetaceae</taxon>
        <taxon>Clydaea</taxon>
    </lineage>
</organism>
<comment type="caution">
    <text evidence="10">The sequence shown here is derived from an EMBL/GenBank/DDBJ whole genome shotgun (WGS) entry which is preliminary data.</text>
</comment>
<dbReference type="InterPro" id="IPR020616">
    <property type="entry name" value="Thiolase_N"/>
</dbReference>
<dbReference type="PANTHER" id="PTHR18919:SF165">
    <property type="entry name" value="ACETYL-COA ACETYLTRANSFERASE"/>
    <property type="match status" value="1"/>
</dbReference>
<dbReference type="Pfam" id="PF00108">
    <property type="entry name" value="Thiolase_N"/>
    <property type="match status" value="1"/>
</dbReference>
<dbReference type="NCBIfam" id="TIGR01930">
    <property type="entry name" value="AcCoA-C-Actrans"/>
    <property type="match status" value="1"/>
</dbReference>
<evidence type="ECO:0000256" key="2">
    <source>
        <dbReference type="ARBA" id="ARBA00012705"/>
    </source>
</evidence>
<feature type="active site" description="Proton acceptor" evidence="6">
    <location>
        <position position="382"/>
    </location>
</feature>
<dbReference type="PIRSF" id="PIRSF000429">
    <property type="entry name" value="Ac-CoA_Ac_transf"/>
    <property type="match status" value="1"/>
</dbReference>
<dbReference type="GO" id="GO:0006696">
    <property type="term" value="P:ergosterol biosynthetic process"/>
    <property type="evidence" value="ECO:0007669"/>
    <property type="project" value="TreeGrafter"/>
</dbReference>
<feature type="active site" description="Acyl-thioester intermediate" evidence="6">
    <location>
        <position position="93"/>
    </location>
</feature>
<evidence type="ECO:0000256" key="1">
    <source>
        <dbReference type="ARBA" id="ARBA00010982"/>
    </source>
</evidence>
<dbReference type="Proteomes" id="UP001211065">
    <property type="component" value="Unassembled WGS sequence"/>
</dbReference>
<comment type="pathway">
    <text evidence="5">Metabolic intermediate biosynthesis; (R)-mevalonate biosynthesis; (R)-mevalonate from acetyl-CoA: step 1/3.</text>
</comment>
<dbReference type="InterPro" id="IPR002155">
    <property type="entry name" value="Thiolase"/>
</dbReference>
<dbReference type="InterPro" id="IPR016039">
    <property type="entry name" value="Thiolase-like"/>
</dbReference>
<dbReference type="InterPro" id="IPR020613">
    <property type="entry name" value="Thiolase_CS"/>
</dbReference>
<dbReference type="SUPFAM" id="SSF53901">
    <property type="entry name" value="Thiolase-like"/>
    <property type="match status" value="2"/>
</dbReference>
<dbReference type="GO" id="GO:0006635">
    <property type="term" value="P:fatty acid beta-oxidation"/>
    <property type="evidence" value="ECO:0007669"/>
    <property type="project" value="TreeGrafter"/>
</dbReference>
<keyword evidence="3 7" id="KW-0808">Transferase</keyword>
<evidence type="ECO:0000256" key="7">
    <source>
        <dbReference type="RuleBase" id="RU003557"/>
    </source>
</evidence>
<evidence type="ECO:0000313" key="11">
    <source>
        <dbReference type="Proteomes" id="UP001211065"/>
    </source>
</evidence>
<evidence type="ECO:0000256" key="6">
    <source>
        <dbReference type="PIRSR" id="PIRSR000429-1"/>
    </source>
</evidence>
<name>A0AAD5TVE5_9FUNG</name>
<dbReference type="FunFam" id="3.40.47.10:FF:000007">
    <property type="entry name" value="acetyl-CoA acetyltransferase, mitochondrial"/>
    <property type="match status" value="1"/>
</dbReference>
<comment type="similarity">
    <text evidence="1 7">Belongs to the thiolase-like superfamily. Thiolase family.</text>
</comment>
<dbReference type="Gene3D" id="3.40.47.10">
    <property type="match status" value="1"/>
</dbReference>
<dbReference type="CDD" id="cd00751">
    <property type="entry name" value="thiolase"/>
    <property type="match status" value="1"/>
</dbReference>
<feature type="active site" description="Proton acceptor" evidence="6">
    <location>
        <position position="352"/>
    </location>
</feature>
<reference evidence="10" key="1">
    <citation type="submission" date="2020-05" db="EMBL/GenBank/DDBJ databases">
        <title>Phylogenomic resolution of chytrid fungi.</title>
        <authorList>
            <person name="Stajich J.E."/>
            <person name="Amses K."/>
            <person name="Simmons R."/>
            <person name="Seto K."/>
            <person name="Myers J."/>
            <person name="Bonds A."/>
            <person name="Quandt C.A."/>
            <person name="Barry K."/>
            <person name="Liu P."/>
            <person name="Grigoriev I."/>
            <person name="Longcore J.E."/>
            <person name="James T.Y."/>
        </authorList>
    </citation>
    <scope>NUCLEOTIDE SEQUENCE</scope>
    <source>
        <strain evidence="10">JEL0476</strain>
    </source>
</reference>
<feature type="non-terminal residue" evidence="10">
    <location>
        <position position="1"/>
    </location>
</feature>
<dbReference type="Pfam" id="PF02803">
    <property type="entry name" value="Thiolase_C"/>
    <property type="match status" value="1"/>
</dbReference>
<dbReference type="PROSITE" id="PS00737">
    <property type="entry name" value="THIOLASE_2"/>
    <property type="match status" value="1"/>
</dbReference>
<keyword evidence="4 7" id="KW-0012">Acyltransferase</keyword>
<feature type="domain" description="Thiolase N-terminal" evidence="8">
    <location>
        <begin position="9"/>
        <end position="265"/>
    </location>
</feature>
<evidence type="ECO:0000313" key="10">
    <source>
        <dbReference type="EMBL" id="KAJ3207080.1"/>
    </source>
</evidence>
<evidence type="ECO:0000256" key="4">
    <source>
        <dbReference type="ARBA" id="ARBA00023315"/>
    </source>
</evidence>
<dbReference type="EMBL" id="JADGJW010001081">
    <property type="protein sequence ID" value="KAJ3207080.1"/>
    <property type="molecule type" value="Genomic_DNA"/>
</dbReference>
<dbReference type="EC" id="2.3.1.9" evidence="2"/>